<keyword evidence="3" id="KW-1185">Reference proteome</keyword>
<reference evidence="2" key="1">
    <citation type="submission" date="2021-12" db="EMBL/GenBank/DDBJ databases">
        <authorList>
            <person name="Zaccaron A."/>
            <person name="Stergiopoulos I."/>
        </authorList>
    </citation>
    <scope>NUCLEOTIDE SEQUENCE</scope>
    <source>
        <strain evidence="2">Race5_Kim</strain>
    </source>
</reference>
<name>A0A9Q8P9E2_PASFU</name>
<accession>A0A9Q8P9E2</accession>
<feature type="region of interest" description="Disordered" evidence="1">
    <location>
        <begin position="120"/>
        <end position="184"/>
    </location>
</feature>
<gene>
    <name evidence="2" type="ORF">CLAFUR5_05481</name>
</gene>
<evidence type="ECO:0000313" key="3">
    <source>
        <dbReference type="Proteomes" id="UP000756132"/>
    </source>
</evidence>
<feature type="compositionally biased region" description="Acidic residues" evidence="1">
    <location>
        <begin position="157"/>
        <end position="177"/>
    </location>
</feature>
<feature type="region of interest" description="Disordered" evidence="1">
    <location>
        <begin position="1"/>
        <end position="70"/>
    </location>
</feature>
<evidence type="ECO:0000313" key="2">
    <source>
        <dbReference type="EMBL" id="UJO18164.1"/>
    </source>
</evidence>
<dbReference type="RefSeq" id="XP_047762530.1">
    <property type="nucleotide sequence ID" value="XM_047904629.1"/>
</dbReference>
<dbReference type="Proteomes" id="UP000756132">
    <property type="component" value="Chromosome 5"/>
</dbReference>
<dbReference type="KEGG" id="ffu:CLAFUR5_05481"/>
<dbReference type="AlphaFoldDB" id="A0A9Q8P9E2"/>
<sequence length="323" mass="36102">MARKRRSSALDSAADPKLSAGKTQRLDDRESESVSAYDGRNDASVGFRGDDGSYTTVQEASTTERETFAGVVEAQDDSEWAAYEVPQNMSLTLERSKRKTTASASCRAVHIHAVTSVYGAAEASGPSDHDGEDSSEDEGRIRSDIGEETGQQVREGSDEEADSSEEEEEEEEEGEFYTDDRDFDIGSNFTSTATNWVTPEKRQAKIIVNFWGHIANDVLDEELIPKMRNEEGQYEQVEFESWTKGLQEWVAELASYVDVAEAQELLREAIKKRPRRATKPLPGINAEDAELAVTLAEEAGKEPRFMPEPVRSWNMHQPQRHGW</sequence>
<organism evidence="2 3">
    <name type="scientific">Passalora fulva</name>
    <name type="common">Tomato leaf mold</name>
    <name type="synonym">Cladosporium fulvum</name>
    <dbReference type="NCBI Taxonomy" id="5499"/>
    <lineage>
        <taxon>Eukaryota</taxon>
        <taxon>Fungi</taxon>
        <taxon>Dikarya</taxon>
        <taxon>Ascomycota</taxon>
        <taxon>Pezizomycotina</taxon>
        <taxon>Dothideomycetes</taxon>
        <taxon>Dothideomycetidae</taxon>
        <taxon>Mycosphaerellales</taxon>
        <taxon>Mycosphaerellaceae</taxon>
        <taxon>Fulvia</taxon>
    </lineage>
</organism>
<protein>
    <submittedName>
        <fullName evidence="2">Uncharacterized protein</fullName>
    </submittedName>
</protein>
<feature type="region of interest" description="Disordered" evidence="1">
    <location>
        <begin position="304"/>
        <end position="323"/>
    </location>
</feature>
<evidence type="ECO:0000256" key="1">
    <source>
        <dbReference type="SAM" id="MobiDB-lite"/>
    </source>
</evidence>
<dbReference type="GeneID" id="71985359"/>
<dbReference type="EMBL" id="CP090167">
    <property type="protein sequence ID" value="UJO18164.1"/>
    <property type="molecule type" value="Genomic_DNA"/>
</dbReference>
<proteinExistence type="predicted"/>
<reference evidence="2" key="2">
    <citation type="journal article" date="2022" name="Microb. Genom.">
        <title>A chromosome-scale genome assembly of the tomato pathogen Cladosporium fulvum reveals a compartmentalized genome architecture and the presence of a dispensable chromosome.</title>
        <authorList>
            <person name="Zaccaron A.Z."/>
            <person name="Chen L.H."/>
            <person name="Samaras A."/>
            <person name="Stergiopoulos I."/>
        </authorList>
    </citation>
    <scope>NUCLEOTIDE SEQUENCE</scope>
    <source>
        <strain evidence="2">Race5_Kim</strain>
    </source>
</reference>